<feature type="transmembrane region" description="Helical" evidence="1">
    <location>
        <begin position="114"/>
        <end position="136"/>
    </location>
</feature>
<keyword evidence="1" id="KW-0472">Membrane</keyword>
<keyword evidence="1" id="KW-0812">Transmembrane</keyword>
<organism evidence="3 4">
    <name type="scientific">Schizopora paradoxa</name>
    <dbReference type="NCBI Taxonomy" id="27342"/>
    <lineage>
        <taxon>Eukaryota</taxon>
        <taxon>Fungi</taxon>
        <taxon>Dikarya</taxon>
        <taxon>Basidiomycota</taxon>
        <taxon>Agaricomycotina</taxon>
        <taxon>Agaricomycetes</taxon>
        <taxon>Hymenochaetales</taxon>
        <taxon>Schizoporaceae</taxon>
        <taxon>Schizopora</taxon>
    </lineage>
</organism>
<gene>
    <name evidence="3" type="ORF">SCHPADRAFT_940812</name>
</gene>
<keyword evidence="1" id="KW-1133">Transmembrane helix</keyword>
<feature type="signal peptide" evidence="2">
    <location>
        <begin position="1"/>
        <end position="22"/>
    </location>
</feature>
<dbReference type="Proteomes" id="UP000053477">
    <property type="component" value="Unassembled WGS sequence"/>
</dbReference>
<dbReference type="AlphaFoldDB" id="A0A0H2S7Z0"/>
<feature type="transmembrane region" description="Helical" evidence="1">
    <location>
        <begin position="148"/>
        <end position="177"/>
    </location>
</feature>
<keyword evidence="2" id="KW-0732">Signal</keyword>
<name>A0A0H2S7Z0_9AGAM</name>
<evidence type="ECO:0000256" key="1">
    <source>
        <dbReference type="SAM" id="Phobius"/>
    </source>
</evidence>
<sequence>MLFARVASFLFAVLTFGLLASANPVPEAEKRAVTSESVVSNLQTTVNSITSQLQALKTNTPENSLKAQTLVNQLIVAIETANTQASSGLLIKRAESDEAVADVLSSVVSDIGEIFPPVIVIFPILGPLIASIDFALHELVISLDVVVFGLIGTLNGLLFGIAGILRGLGLTLFLGLLGL</sequence>
<protein>
    <submittedName>
        <fullName evidence="3">Uncharacterized protein</fullName>
    </submittedName>
</protein>
<evidence type="ECO:0000256" key="2">
    <source>
        <dbReference type="SAM" id="SignalP"/>
    </source>
</evidence>
<reference evidence="3 4" key="1">
    <citation type="submission" date="2015-04" db="EMBL/GenBank/DDBJ databases">
        <title>Complete genome sequence of Schizopora paradoxa KUC8140, a cosmopolitan wood degrader in East Asia.</title>
        <authorList>
            <consortium name="DOE Joint Genome Institute"/>
            <person name="Min B."/>
            <person name="Park H."/>
            <person name="Jang Y."/>
            <person name="Kim J.-J."/>
            <person name="Kim K.H."/>
            <person name="Pangilinan J."/>
            <person name="Lipzen A."/>
            <person name="Riley R."/>
            <person name="Grigoriev I.V."/>
            <person name="Spatafora J.W."/>
            <person name="Choi I.-G."/>
        </authorList>
    </citation>
    <scope>NUCLEOTIDE SEQUENCE [LARGE SCALE GENOMIC DNA]</scope>
    <source>
        <strain evidence="3 4">KUC8140</strain>
    </source>
</reference>
<evidence type="ECO:0000313" key="4">
    <source>
        <dbReference type="Proteomes" id="UP000053477"/>
    </source>
</evidence>
<dbReference type="EMBL" id="KQ085968">
    <property type="protein sequence ID" value="KLO12936.1"/>
    <property type="molecule type" value="Genomic_DNA"/>
</dbReference>
<evidence type="ECO:0000313" key="3">
    <source>
        <dbReference type="EMBL" id="KLO12936.1"/>
    </source>
</evidence>
<accession>A0A0H2S7Z0</accession>
<dbReference type="OrthoDB" id="2575973at2759"/>
<keyword evidence="4" id="KW-1185">Reference proteome</keyword>
<feature type="chain" id="PRO_5005202463" evidence="2">
    <location>
        <begin position="23"/>
        <end position="179"/>
    </location>
</feature>
<proteinExistence type="predicted"/>
<dbReference type="InParanoid" id="A0A0H2S7Z0"/>